<feature type="transmembrane region" description="Helical" evidence="6">
    <location>
        <begin position="24"/>
        <end position="41"/>
    </location>
</feature>
<feature type="transmembrane region" description="Helical" evidence="6">
    <location>
        <begin position="130"/>
        <end position="148"/>
    </location>
</feature>
<keyword evidence="5 6" id="KW-0472">Membrane</keyword>
<dbReference type="PANTHER" id="PTHR30482">
    <property type="entry name" value="HIGH-AFFINITY BRANCHED-CHAIN AMINO ACID TRANSPORT SYSTEM PERMEASE"/>
    <property type="match status" value="1"/>
</dbReference>
<evidence type="ECO:0000256" key="4">
    <source>
        <dbReference type="ARBA" id="ARBA00022989"/>
    </source>
</evidence>
<feature type="transmembrane region" description="Helical" evidence="6">
    <location>
        <begin position="184"/>
        <end position="203"/>
    </location>
</feature>
<gene>
    <name evidence="7" type="ORF">FHW18_004218</name>
</gene>
<evidence type="ECO:0000256" key="6">
    <source>
        <dbReference type="SAM" id="Phobius"/>
    </source>
</evidence>
<feature type="transmembrane region" description="Helical" evidence="6">
    <location>
        <begin position="270"/>
        <end position="295"/>
    </location>
</feature>
<keyword evidence="4 6" id="KW-1133">Transmembrane helix</keyword>
<feature type="transmembrane region" description="Helical" evidence="6">
    <location>
        <begin position="229"/>
        <end position="250"/>
    </location>
</feature>
<name>A0A7Y9IXI0_9BURK</name>
<keyword evidence="8" id="KW-1185">Reference proteome</keyword>
<keyword evidence="3 6" id="KW-0812">Transmembrane</keyword>
<dbReference type="Proteomes" id="UP000542125">
    <property type="component" value="Unassembled WGS sequence"/>
</dbReference>
<protein>
    <submittedName>
        <fullName evidence="7">Branched-chain amino acid transport system permease protein</fullName>
    </submittedName>
</protein>
<organism evidence="7 8">
    <name type="scientific">Pigmentiphaga litoralis</name>
    <dbReference type="NCBI Taxonomy" id="516702"/>
    <lineage>
        <taxon>Bacteria</taxon>
        <taxon>Pseudomonadati</taxon>
        <taxon>Pseudomonadota</taxon>
        <taxon>Betaproteobacteria</taxon>
        <taxon>Burkholderiales</taxon>
        <taxon>Alcaligenaceae</taxon>
        <taxon>Pigmentiphaga</taxon>
    </lineage>
</organism>
<dbReference type="EMBL" id="JACBYR010000002">
    <property type="protein sequence ID" value="NYE84911.1"/>
    <property type="molecule type" value="Genomic_DNA"/>
</dbReference>
<comment type="caution">
    <text evidence="7">The sequence shown here is derived from an EMBL/GenBank/DDBJ whole genome shotgun (WGS) entry which is preliminary data.</text>
</comment>
<feature type="transmembrane region" description="Helical" evidence="6">
    <location>
        <begin position="316"/>
        <end position="338"/>
    </location>
</feature>
<sequence length="348" mass="37194">MQNATTHALPAALPAGLPQTRSGTLARAVPLVAALVLLAVFPMFGDSYYTGLVIKIMIYAVFALSLELLVGQTGLVCFGHAAFFGIAAYTAALLTPQAGPVSIFFLLPAALIVTALYALITGALSLRTKGIYFIMVTLAFSQMAYFVFHDTKIGRGSDGIYLYFKPLVELGGWAPFSLEDGSTFYYFVLGALVLTYAFLAMLLNSRFGRALAGIRVNEQRMRAAGFSTFPYKLTAFVVSGTLAGLAGFLFALKDGFVNPEFLSWHQSGAVLLMIILGGMGSLRGAVLGAFILTMLQEVFQSQEIFGDFASHWNLSLGLAIIVLVALLPKGVIGLPAQLGARFNKGTRP</sequence>
<dbReference type="AlphaFoldDB" id="A0A7Y9IXI0"/>
<dbReference type="InterPro" id="IPR001851">
    <property type="entry name" value="ABC_transp_permease"/>
</dbReference>
<feature type="transmembrane region" description="Helical" evidence="6">
    <location>
        <begin position="72"/>
        <end position="94"/>
    </location>
</feature>
<feature type="transmembrane region" description="Helical" evidence="6">
    <location>
        <begin position="48"/>
        <end position="66"/>
    </location>
</feature>
<proteinExistence type="predicted"/>
<feature type="transmembrane region" description="Helical" evidence="6">
    <location>
        <begin position="101"/>
        <end position="124"/>
    </location>
</feature>
<dbReference type="CDD" id="cd06581">
    <property type="entry name" value="TM_PBP1_LivM_like"/>
    <property type="match status" value="1"/>
</dbReference>
<dbReference type="GO" id="GO:0005886">
    <property type="term" value="C:plasma membrane"/>
    <property type="evidence" value="ECO:0007669"/>
    <property type="project" value="UniProtKB-SubCell"/>
</dbReference>
<accession>A0A7Y9IXI0</accession>
<dbReference type="GO" id="GO:0015658">
    <property type="term" value="F:branched-chain amino acid transmembrane transporter activity"/>
    <property type="evidence" value="ECO:0007669"/>
    <property type="project" value="InterPro"/>
</dbReference>
<evidence type="ECO:0000256" key="3">
    <source>
        <dbReference type="ARBA" id="ARBA00022692"/>
    </source>
</evidence>
<comment type="subcellular location">
    <subcellularLocation>
        <location evidence="1">Cell membrane</location>
        <topology evidence="1">Multi-pass membrane protein</topology>
    </subcellularLocation>
</comment>
<dbReference type="InterPro" id="IPR043428">
    <property type="entry name" value="LivM-like"/>
</dbReference>
<evidence type="ECO:0000313" key="8">
    <source>
        <dbReference type="Proteomes" id="UP000542125"/>
    </source>
</evidence>
<keyword evidence="2" id="KW-1003">Cell membrane</keyword>
<evidence type="ECO:0000313" key="7">
    <source>
        <dbReference type="EMBL" id="NYE84911.1"/>
    </source>
</evidence>
<evidence type="ECO:0000256" key="5">
    <source>
        <dbReference type="ARBA" id="ARBA00023136"/>
    </source>
</evidence>
<reference evidence="7 8" key="1">
    <citation type="submission" date="2020-07" db="EMBL/GenBank/DDBJ databases">
        <title>Genomic Encyclopedia of Type Strains, Phase IV (KMG-V): Genome sequencing to study the core and pangenomes of soil and plant-associated prokaryotes.</title>
        <authorList>
            <person name="Whitman W."/>
        </authorList>
    </citation>
    <scope>NUCLEOTIDE SEQUENCE [LARGE SCALE GENOMIC DNA]</scope>
    <source>
        <strain evidence="7 8">SAS40</strain>
    </source>
</reference>
<evidence type="ECO:0000256" key="2">
    <source>
        <dbReference type="ARBA" id="ARBA00022475"/>
    </source>
</evidence>
<evidence type="ECO:0000256" key="1">
    <source>
        <dbReference type="ARBA" id="ARBA00004651"/>
    </source>
</evidence>
<dbReference type="Pfam" id="PF02653">
    <property type="entry name" value="BPD_transp_2"/>
    <property type="match status" value="1"/>
</dbReference>
<dbReference type="PANTHER" id="PTHR30482:SF17">
    <property type="entry name" value="ABC TRANSPORTER ATP-BINDING PROTEIN"/>
    <property type="match status" value="1"/>
</dbReference>